<dbReference type="PANTHER" id="PTHR10438:SF413">
    <property type="entry name" value="THIOREDOXIN H2"/>
    <property type="match status" value="1"/>
</dbReference>
<dbReference type="AlphaFoldDB" id="M1RSX0"/>
<dbReference type="SUPFAM" id="SSF52833">
    <property type="entry name" value="Thioredoxin-like"/>
    <property type="match status" value="1"/>
</dbReference>
<keyword evidence="1" id="KW-0813">Transport</keyword>
<dbReference type="InterPro" id="IPR017937">
    <property type="entry name" value="Thioredoxin_CS"/>
</dbReference>
<dbReference type="PANTHER" id="PTHR10438">
    <property type="entry name" value="THIOREDOXIN"/>
    <property type="match status" value="1"/>
</dbReference>
<dbReference type="EMBL" id="KC164770">
    <property type="protein sequence ID" value="AGG19201.1"/>
    <property type="molecule type" value="mRNA"/>
</dbReference>
<evidence type="ECO:0000313" key="5">
    <source>
        <dbReference type="EMBL" id="AGG19201.1"/>
    </source>
</evidence>
<dbReference type="Gene3D" id="3.40.30.10">
    <property type="entry name" value="Glutaredoxin"/>
    <property type="match status" value="1"/>
</dbReference>
<sequence>MGNMLGSCLGGREEENEEQTAVIVCRTSNECESRLESSKQSRKLMVIDFSAAWCGPCKFMEPIVDELSIRYKDVQFIKVDVDENTGFARRFGIDCMPTFVFLREGKEVDRLSGAGKVELENKIKSNRPASLRA</sequence>
<keyword evidence="2" id="KW-1015">Disulfide bond</keyword>
<dbReference type="InterPro" id="IPR013766">
    <property type="entry name" value="Thioredoxin_domain"/>
</dbReference>
<protein>
    <submittedName>
        <fullName evidence="5">Thioredoxin H-type 8</fullName>
    </submittedName>
</protein>
<reference evidence="5" key="1">
    <citation type="journal article" date="2013" name="Plant Mol. Biol. Rep.">
        <title>Molecular Cloning and Expression Analysis of Nine ThTrx Genes in Tamarix hispida.</title>
        <authorList>
            <person name="Li H.-Y."/>
            <person name="Ning K."/>
            <person name="Song X."/>
            <person name="Wang Z.J."/>
            <person name="Liu G.-F."/>
            <person name="Jiang J."/>
            <person name="Zhang R.P."/>
            <person name="Li K.L."/>
        </authorList>
    </citation>
    <scope>NUCLEOTIDE SEQUENCE</scope>
</reference>
<proteinExistence type="evidence at transcript level"/>
<accession>M1RSX0</accession>
<evidence type="ECO:0000256" key="3">
    <source>
        <dbReference type="ARBA" id="ARBA00023284"/>
    </source>
</evidence>
<evidence type="ECO:0000256" key="1">
    <source>
        <dbReference type="ARBA" id="ARBA00022982"/>
    </source>
</evidence>
<dbReference type="PROSITE" id="PS51352">
    <property type="entry name" value="THIOREDOXIN_2"/>
    <property type="match status" value="1"/>
</dbReference>
<dbReference type="InterPro" id="IPR050620">
    <property type="entry name" value="Thioredoxin_H-type-like"/>
</dbReference>
<dbReference type="Pfam" id="PF00085">
    <property type="entry name" value="Thioredoxin"/>
    <property type="match status" value="1"/>
</dbReference>
<feature type="domain" description="Thioredoxin" evidence="4">
    <location>
        <begin position="13"/>
        <end position="128"/>
    </location>
</feature>
<keyword evidence="3" id="KW-0676">Redox-active center</keyword>
<name>M1RSX0_9CARY</name>
<dbReference type="PROSITE" id="PS00194">
    <property type="entry name" value="THIOREDOXIN_1"/>
    <property type="match status" value="1"/>
</dbReference>
<keyword evidence="1" id="KW-0249">Electron transport</keyword>
<gene>
    <name evidence="5" type="primary">Trx8</name>
</gene>
<evidence type="ECO:0000256" key="2">
    <source>
        <dbReference type="ARBA" id="ARBA00023157"/>
    </source>
</evidence>
<dbReference type="InterPro" id="IPR036249">
    <property type="entry name" value="Thioredoxin-like_sf"/>
</dbReference>
<dbReference type="FunFam" id="3.40.30.10:FF:000245">
    <property type="entry name" value="Thioredoxin"/>
    <property type="match status" value="1"/>
</dbReference>
<organism evidence="5">
    <name type="scientific">Tamarix hispida</name>
    <dbReference type="NCBI Taxonomy" id="189793"/>
    <lineage>
        <taxon>Eukaryota</taxon>
        <taxon>Viridiplantae</taxon>
        <taxon>Streptophyta</taxon>
        <taxon>Embryophyta</taxon>
        <taxon>Tracheophyta</taxon>
        <taxon>Spermatophyta</taxon>
        <taxon>Magnoliopsida</taxon>
        <taxon>eudicotyledons</taxon>
        <taxon>Gunneridae</taxon>
        <taxon>Pentapetalae</taxon>
        <taxon>Caryophyllales</taxon>
        <taxon>Tamaricaceae</taxon>
        <taxon>Tamarix</taxon>
    </lineage>
</organism>
<evidence type="ECO:0000259" key="4">
    <source>
        <dbReference type="PROSITE" id="PS51352"/>
    </source>
</evidence>
<dbReference type="CDD" id="cd02947">
    <property type="entry name" value="TRX_family"/>
    <property type="match status" value="1"/>
</dbReference>
<dbReference type="PRINTS" id="PR00421">
    <property type="entry name" value="THIOREDOXIN"/>
</dbReference>